<protein>
    <recommendedName>
        <fullName evidence="2">Protein UNC80 C-terminal domain-containing protein</fullName>
    </recommendedName>
</protein>
<feature type="compositionally biased region" description="Low complexity" evidence="1">
    <location>
        <begin position="2019"/>
        <end position="2028"/>
    </location>
</feature>
<dbReference type="SUPFAM" id="SSF48371">
    <property type="entry name" value="ARM repeat"/>
    <property type="match status" value="1"/>
</dbReference>
<reference evidence="3" key="1">
    <citation type="submission" date="2022-08" db="EMBL/GenBank/DDBJ databases">
        <authorList>
            <consortium name="DOE Joint Genome Institute"/>
            <person name="Min B."/>
            <person name="Riley R."/>
            <person name="Sierra-Patev S."/>
            <person name="Naranjo-Ortiz M."/>
            <person name="Looney B."/>
            <person name="Konkel Z."/>
            <person name="Slot J.C."/>
            <person name="Sakamoto Y."/>
            <person name="Steenwyk J.L."/>
            <person name="Rokas A."/>
            <person name="Carro J."/>
            <person name="Camarero S."/>
            <person name="Ferreira P."/>
            <person name="Molpeceres G."/>
            <person name="Ruiz-Duenas F.J."/>
            <person name="Serrano A."/>
            <person name="Henrissat B."/>
            <person name="Drula E."/>
            <person name="Hughes K.W."/>
            <person name="Mata J.L."/>
            <person name="Ishikawa N.K."/>
            <person name="Vargas-Isla R."/>
            <person name="Ushijima S."/>
            <person name="Smith C.A."/>
            <person name="Ahrendt S."/>
            <person name="Andreopoulos W."/>
            <person name="He G."/>
            <person name="Labutti K."/>
            <person name="Lipzen A."/>
            <person name="Ng V."/>
            <person name="Sandor L."/>
            <person name="Barry K."/>
            <person name="Martinez A.T."/>
            <person name="Xiao Y."/>
            <person name="Gibbons J.G."/>
            <person name="Terashima K."/>
            <person name="Hibbett D.S."/>
            <person name="Grigoriev I.V."/>
        </authorList>
    </citation>
    <scope>NUCLEOTIDE SEQUENCE</scope>
    <source>
        <strain evidence="3">TFB7829</strain>
    </source>
</reference>
<dbReference type="InterPro" id="IPR016024">
    <property type="entry name" value="ARM-type_fold"/>
</dbReference>
<evidence type="ECO:0000313" key="4">
    <source>
        <dbReference type="Proteomes" id="UP001163850"/>
    </source>
</evidence>
<feature type="compositionally biased region" description="Low complexity" evidence="1">
    <location>
        <begin position="70"/>
        <end position="80"/>
    </location>
</feature>
<feature type="region of interest" description="Disordered" evidence="1">
    <location>
        <begin position="2019"/>
        <end position="2046"/>
    </location>
</feature>
<feature type="compositionally biased region" description="Polar residues" evidence="1">
    <location>
        <begin position="2133"/>
        <end position="2152"/>
    </location>
</feature>
<feature type="compositionally biased region" description="Polar residues" evidence="1">
    <location>
        <begin position="245"/>
        <end position="261"/>
    </location>
</feature>
<dbReference type="PANTHER" id="PTHR31781">
    <property type="entry name" value="UNC80"/>
    <property type="match status" value="1"/>
</dbReference>
<feature type="compositionally biased region" description="Low complexity" evidence="1">
    <location>
        <begin position="17"/>
        <end position="28"/>
    </location>
</feature>
<feature type="region of interest" description="Disordered" evidence="1">
    <location>
        <begin position="1101"/>
        <end position="1124"/>
    </location>
</feature>
<proteinExistence type="predicted"/>
<dbReference type="GO" id="GO:0055080">
    <property type="term" value="P:monoatomic cation homeostasis"/>
    <property type="evidence" value="ECO:0007669"/>
    <property type="project" value="TreeGrafter"/>
</dbReference>
<feature type="compositionally biased region" description="Low complexity" evidence="1">
    <location>
        <begin position="132"/>
        <end position="156"/>
    </location>
</feature>
<dbReference type="PANTHER" id="PTHR31781:SF1">
    <property type="entry name" value="PROTEIN UNC-80 HOMOLOG"/>
    <property type="match status" value="1"/>
</dbReference>
<feature type="compositionally biased region" description="Low complexity" evidence="1">
    <location>
        <begin position="1115"/>
        <end position="1124"/>
    </location>
</feature>
<dbReference type="EMBL" id="MU801953">
    <property type="protein sequence ID" value="KAJ3985857.1"/>
    <property type="molecule type" value="Genomic_DNA"/>
</dbReference>
<dbReference type="GO" id="GO:0034703">
    <property type="term" value="C:cation channel complex"/>
    <property type="evidence" value="ECO:0007669"/>
    <property type="project" value="TreeGrafter"/>
</dbReference>
<evidence type="ECO:0000259" key="2">
    <source>
        <dbReference type="Pfam" id="PF20262"/>
    </source>
</evidence>
<feature type="region of interest" description="Disordered" evidence="1">
    <location>
        <begin position="1"/>
        <end position="165"/>
    </location>
</feature>
<name>A0AA38UVF4_9AGAR</name>
<accession>A0AA38UVF4</accession>
<feature type="domain" description="Protein UNC80 C-terminal" evidence="2">
    <location>
        <begin position="1390"/>
        <end position="1547"/>
    </location>
</feature>
<comment type="caution">
    <text evidence="3">The sequence shown here is derived from an EMBL/GenBank/DDBJ whole genome shotgun (WGS) entry which is preliminary data.</text>
</comment>
<organism evidence="3 4">
    <name type="scientific">Lentinula detonsa</name>
    <dbReference type="NCBI Taxonomy" id="2804962"/>
    <lineage>
        <taxon>Eukaryota</taxon>
        <taxon>Fungi</taxon>
        <taxon>Dikarya</taxon>
        <taxon>Basidiomycota</taxon>
        <taxon>Agaricomycotina</taxon>
        <taxon>Agaricomycetes</taxon>
        <taxon>Agaricomycetidae</taxon>
        <taxon>Agaricales</taxon>
        <taxon>Marasmiineae</taxon>
        <taxon>Omphalotaceae</taxon>
        <taxon>Lentinula</taxon>
    </lineage>
</organism>
<dbReference type="Pfam" id="PF20262">
    <property type="entry name" value="UNC80_C"/>
    <property type="match status" value="1"/>
</dbReference>
<feature type="compositionally biased region" description="Basic and acidic residues" evidence="1">
    <location>
        <begin position="1"/>
        <end position="10"/>
    </location>
</feature>
<evidence type="ECO:0000256" key="1">
    <source>
        <dbReference type="SAM" id="MobiDB-lite"/>
    </source>
</evidence>
<evidence type="ECO:0000313" key="3">
    <source>
        <dbReference type="EMBL" id="KAJ3985857.1"/>
    </source>
</evidence>
<dbReference type="GO" id="GO:0005261">
    <property type="term" value="F:monoatomic cation channel activity"/>
    <property type="evidence" value="ECO:0007669"/>
    <property type="project" value="TreeGrafter"/>
</dbReference>
<dbReference type="InterPro" id="IPR046460">
    <property type="entry name" value="UNC80_C"/>
</dbReference>
<dbReference type="Proteomes" id="UP001163850">
    <property type="component" value="Unassembled WGS sequence"/>
</dbReference>
<feature type="region of interest" description="Disordered" evidence="1">
    <location>
        <begin position="2108"/>
        <end position="2152"/>
    </location>
</feature>
<feature type="region of interest" description="Disordered" evidence="1">
    <location>
        <begin position="239"/>
        <end position="261"/>
    </location>
</feature>
<gene>
    <name evidence="3" type="ORF">F5890DRAFT_1408624</name>
</gene>
<sequence>MENRGNNERRTPRRLFSFDSVKSSSTRRSSSEATPYNIDRKPSKGSLHTITSVQAEGDGNWALPGITESPRATTPRPTTPFSEREKRKGPRPALPPVVVDATARSVTPDGLPPPSPSSIRWNSLRQHVLPPSKSSHSQHTSSASLTSISTQAATASRTGHAKQSSKFVQRLGFRNVVDQVKQVMVDEIQQFAHDIQRACMAAHHVELQPPVKSRIDPLHNAVGSTLSLPFISSTSLAVGGGGGSTNQSRSDLRQPSMSSSIPTGRVKPLYQTLINYAGPFADGSSPLPHLPLESLVMSTLLIPFLTTDSASAMEEDRWLSIEAFQIILKTWNPTTETVAVERSMWCVQAALSSLPPLRTRILSVLWSITVSQETHYPASDVKILQSLFHGLLSLLPVISAQGADTKDSRLLSQIISEVSAGSCDQLDDLNVEEEYNALFVDADNMQLIRDAVIIEAVAKCVEFSADSTRRWLITNSVENIWCLPEEVSFTPLLTAVHSRALRSFTRALLALLSLNNAKVDRNDALLVVHALQSRVFPELTYITNHTAKDAQMNVVLITFILISTEMKELVDWSISTMVEWYRQMPEWKVCFEESFRSLISDNSWVNLLKILPPLMRLLPDDMRKPLTVILLSALNGRLVDDPPPYPCLPLSSLLESLSQSYPQIFYKPLFLCAASTREYAVVNHLCTVTALARFMPDYWIKDAEMMSIAIMGDMNMKKTDSRTAMENSGDAKPQGIARLGQSVLVVELIAQVQGMRRIRENSTGSASDNAFVAMAKFAISLEQRLGILIETKACERTTLVPSSQRLLFCMLFREIRLLNRSLKSAPWLSRFVKWFVIYHDYEHLDDDSDLDMSNAITQIKTVYALARTGRRASNTRRSTAVLSPTLSNTTFVDDNDKNVGFAAIFSQRTPILEAISRGFEARALKLMVAMSGLIHVEDFRRIGTILWQRHLEQNDPKTLSSVTFGQVCFLIMQCAEKNPHDLVANIEVDLRSSSDDTRLAAIRKMSLLTSSRFQIMSQHVIVDRAHRPFRVARLPLPFVTTDMGSGTFVLELDPSEVQDKLPLELRKKLAEIGWEDNDSPVNQQLEWIRTPMSNLPPLQVEKLDAGGNAPPSPNLSPVSSPSRSPILGEKAEELGLLRRNSTSGGPLSGFKRRAIFVHTLSQILPRIAAMTCDRSFSVAYAARSMILDLMRNDPGLLTRPVWDFLTEEGQDLSTAITTLRAFLHSRRVLPPSTAHVALNTLAGFLKDLAKQTENEHTLDYFAQTVPIIAKLVPQVYEMSVRELRRNKVDMFLIPSGSLWFPPAAPPGPMFPRGPGILDNPFDDCKARIISVTLIRISQNMLFYAMLKRNPAEVQAVRKNMTKLIFPSLDGTGELVLQLKDLVPSKEASITASSVDDEIQGLSLTLSRSFILLVAQIFRCLSRHLNDRVELSILVESLNRILILHGKDVGIIAQTLIALMVASTRFRRLFASGGGYTLFMPVLFKVYVESEAHRGIRGAIEYAVNRFYAYHEETFIFQSLDAIAHILVLPDIDQAWIIRNVYTLFSTLRSGLSPTEPDMAGIHHANKAEEREALMVLTAEEKPQTFFASLRSSGGQSQSQSPRLPITVDLPVEYESKHLDMGNLIRLFLTVIAHNLSIARAEQFLKLFRFLVPSLYEASGSARNVLKEGLVALGAILLRPTLPKARAAEYVRHNHEKNYLQEMQLADLSKLPSDLASMRMDYLWSLVSFAEIGGDLHSDTVRTAFDIVKIILRESPTPALYKSVASFLGAFSKRSMMPEGGGRRLKAIVHFLRDLAPIINEHARTIDFTEVFNTISQLSSNSMYCNDSIFCHLVVNQICAAGLKACDAAASENLLQSFPSRRSLIALIANAILLPGADIFSQLDAHRANHDFLALIILPLALTMRTLTEINTSGVQMDNVQRTLQARAWSRLTLYVISCCQKTRGSFKGPPPNLERSDSQDKRISTSGYGTHLSSLLLALQVIKVVVVRAGEDLSHGLPDIWLRLAVFLREVLSEGNAEFSFPPEELSPNPSPTPSPRSSGQFDMPFSRPMTTSLGSVSRSFLSPRIVDYCLWSFLELLCVYRNPLFIQLRAFIHDKVRRLDQELRYQQNPRTPISSRSRRPSSVFTKSRRRISNISATNSPEASPRSTSLATPDLSLSGNSPIYHNLSISSPSLYASPQGSPSQSVPGPRIVHLGLISNTSTFRRSLSPGGTSAIRHMAKSTKVKSLVLVRRTYLRIRVVQICMGYQSELLPFPQTSIDSASEVNDIPVTTPWTKRRALQEVTDETRELLAEFEESNELESEGVMVNNDIHIS</sequence>